<name>A0A6J7KEU5_9ZZZZ</name>
<dbReference type="EMBL" id="CAFBNO010000020">
    <property type="protein sequence ID" value="CAB4953941.1"/>
    <property type="molecule type" value="Genomic_DNA"/>
</dbReference>
<proteinExistence type="predicted"/>
<dbReference type="AlphaFoldDB" id="A0A6J7KEU5"/>
<protein>
    <submittedName>
        <fullName evidence="1">Unannotated protein</fullName>
    </submittedName>
</protein>
<sequence length="45" mass="5245">MVSWLEIEGCFGTNLANYNKVVFTTCWDAVNYDVFDLPDEFVQCF</sequence>
<gene>
    <name evidence="1" type="ORF">UFOPK3837_00614</name>
</gene>
<accession>A0A6J7KEU5</accession>
<organism evidence="1">
    <name type="scientific">freshwater metagenome</name>
    <dbReference type="NCBI Taxonomy" id="449393"/>
    <lineage>
        <taxon>unclassified sequences</taxon>
        <taxon>metagenomes</taxon>
        <taxon>ecological metagenomes</taxon>
    </lineage>
</organism>
<evidence type="ECO:0000313" key="1">
    <source>
        <dbReference type="EMBL" id="CAB4953941.1"/>
    </source>
</evidence>
<reference evidence="1" key="1">
    <citation type="submission" date="2020-05" db="EMBL/GenBank/DDBJ databases">
        <authorList>
            <person name="Chiriac C."/>
            <person name="Salcher M."/>
            <person name="Ghai R."/>
            <person name="Kavagutti S V."/>
        </authorList>
    </citation>
    <scope>NUCLEOTIDE SEQUENCE</scope>
</reference>